<proteinExistence type="inferred from homology"/>
<dbReference type="Pfam" id="PF13102">
    <property type="entry name" value="Phage_int_SAM_5"/>
    <property type="match status" value="1"/>
</dbReference>
<dbReference type="GO" id="GO:0003677">
    <property type="term" value="F:DNA binding"/>
    <property type="evidence" value="ECO:0007669"/>
    <property type="project" value="UniProtKB-KW"/>
</dbReference>
<dbReference type="PANTHER" id="PTHR30349">
    <property type="entry name" value="PHAGE INTEGRASE-RELATED"/>
    <property type="match status" value="1"/>
</dbReference>
<dbReference type="Gene3D" id="1.10.443.10">
    <property type="entry name" value="Intergrase catalytic core"/>
    <property type="match status" value="1"/>
</dbReference>
<dbReference type="RefSeq" id="WP_095508922.1">
    <property type="nucleotide sequence ID" value="NZ_MQWD01000001.1"/>
</dbReference>
<evidence type="ECO:0000256" key="1">
    <source>
        <dbReference type="ARBA" id="ARBA00008857"/>
    </source>
</evidence>
<evidence type="ECO:0000256" key="3">
    <source>
        <dbReference type="ARBA" id="ARBA00023172"/>
    </source>
</evidence>
<dbReference type="CDD" id="cd01185">
    <property type="entry name" value="INTN1_C_like"/>
    <property type="match status" value="1"/>
</dbReference>
<dbReference type="GO" id="GO:0015074">
    <property type="term" value="P:DNA integration"/>
    <property type="evidence" value="ECO:0007669"/>
    <property type="project" value="InterPro"/>
</dbReference>
<comment type="similarity">
    <text evidence="1">Belongs to the 'phage' integrase family.</text>
</comment>
<dbReference type="PANTHER" id="PTHR30349:SF64">
    <property type="entry name" value="PROPHAGE INTEGRASE INTD-RELATED"/>
    <property type="match status" value="1"/>
</dbReference>
<accession>A0A271IWH8</accession>
<keyword evidence="6" id="KW-1185">Reference proteome</keyword>
<protein>
    <recommendedName>
        <fullName evidence="4">Tyr recombinase domain-containing protein</fullName>
    </recommendedName>
</protein>
<keyword evidence="3" id="KW-0233">DNA recombination</keyword>
<sequence length="432" mass="48293">MATVRPVLWAHKTNRHGHHPIRLRFADASGSLYLSVGAYVHPRHWNGRAERVRKTHDLYEEYNRLIETKLNAAERERLRLLTIGEVPTAAALKAAVVGKGYTDCFLDFVQGHLDVVEEQGNVGRVRKERAVMAKLEAFGGSPLPFRRLTPAFLDRWTAWLLTERKNKASTVASAITIVRLHYNRAARHGVVRASDSPFHNYKPPRIEKPSRAKLTADQVAAIQALDFGPAGPEGSGLAKVRDWFLFSLYAQGMRFSDVVQLRRSDVVRTEAGEDDDGEPIVTYRVRYRMGKTKSTNDVLLVPQALAILEPYLGREVPASGDGGGEVEDPYLFDALDRYDTSTPGGLHKALSSRNAYANKVLRQIAERAKIEDHLSFHVARHTFADLARKGGWSVYDVNRALRHSSLSITDGYLAGFDAEALDERMRGLFGGR</sequence>
<dbReference type="InterPro" id="IPR010998">
    <property type="entry name" value="Integrase_recombinase_N"/>
</dbReference>
<dbReference type="InterPro" id="IPR050090">
    <property type="entry name" value="Tyrosine_recombinase_XerCD"/>
</dbReference>
<feature type="domain" description="Tyr recombinase" evidence="4">
    <location>
        <begin position="209"/>
        <end position="426"/>
    </location>
</feature>
<dbReference type="InterPro" id="IPR011010">
    <property type="entry name" value="DNA_brk_join_enz"/>
</dbReference>
<evidence type="ECO:0000313" key="6">
    <source>
        <dbReference type="Proteomes" id="UP000216339"/>
    </source>
</evidence>
<dbReference type="AlphaFoldDB" id="A0A271IWH8"/>
<dbReference type="Gene3D" id="1.10.150.130">
    <property type="match status" value="1"/>
</dbReference>
<evidence type="ECO:0000313" key="5">
    <source>
        <dbReference type="EMBL" id="PAP75288.1"/>
    </source>
</evidence>
<dbReference type="PROSITE" id="PS51898">
    <property type="entry name" value="TYR_RECOMBINASE"/>
    <property type="match status" value="1"/>
</dbReference>
<evidence type="ECO:0000256" key="2">
    <source>
        <dbReference type="ARBA" id="ARBA00023125"/>
    </source>
</evidence>
<dbReference type="EMBL" id="MQWD01000001">
    <property type="protein sequence ID" value="PAP75288.1"/>
    <property type="molecule type" value="Genomic_DNA"/>
</dbReference>
<dbReference type="Pfam" id="PF17293">
    <property type="entry name" value="Arm-DNA-bind_5"/>
    <property type="match status" value="1"/>
</dbReference>
<keyword evidence="2" id="KW-0238">DNA-binding</keyword>
<dbReference type="InterPro" id="IPR013762">
    <property type="entry name" value="Integrase-like_cat_sf"/>
</dbReference>
<gene>
    <name evidence="5" type="ORF">BSZ37_01935</name>
</gene>
<dbReference type="GO" id="GO:0006310">
    <property type="term" value="P:DNA recombination"/>
    <property type="evidence" value="ECO:0007669"/>
    <property type="project" value="UniProtKB-KW"/>
</dbReference>
<evidence type="ECO:0000259" key="4">
    <source>
        <dbReference type="PROSITE" id="PS51898"/>
    </source>
</evidence>
<dbReference type="Pfam" id="PF00589">
    <property type="entry name" value="Phage_integrase"/>
    <property type="match status" value="1"/>
</dbReference>
<name>A0A271IWH8_9BACT</name>
<dbReference type="OrthoDB" id="1068680at2"/>
<dbReference type="Proteomes" id="UP000216339">
    <property type="component" value="Unassembled WGS sequence"/>
</dbReference>
<dbReference type="InterPro" id="IPR002104">
    <property type="entry name" value="Integrase_catalytic"/>
</dbReference>
<dbReference type="SUPFAM" id="SSF56349">
    <property type="entry name" value="DNA breaking-rejoining enzymes"/>
    <property type="match status" value="1"/>
</dbReference>
<organism evidence="5 6">
    <name type="scientific">Rubrivirga marina</name>
    <dbReference type="NCBI Taxonomy" id="1196024"/>
    <lineage>
        <taxon>Bacteria</taxon>
        <taxon>Pseudomonadati</taxon>
        <taxon>Rhodothermota</taxon>
        <taxon>Rhodothermia</taxon>
        <taxon>Rhodothermales</taxon>
        <taxon>Rubricoccaceae</taxon>
        <taxon>Rubrivirga</taxon>
    </lineage>
</organism>
<dbReference type="InterPro" id="IPR025269">
    <property type="entry name" value="SAM-like_dom"/>
</dbReference>
<dbReference type="InterPro" id="IPR035386">
    <property type="entry name" value="Arm-DNA-bind_5"/>
</dbReference>
<reference evidence="5 6" key="1">
    <citation type="submission" date="2016-11" db="EMBL/GenBank/DDBJ databases">
        <title>Study of marine rhodopsin-containing bacteria.</title>
        <authorList>
            <person name="Yoshizawa S."/>
            <person name="Kumagai Y."/>
            <person name="Kogure K."/>
        </authorList>
    </citation>
    <scope>NUCLEOTIDE SEQUENCE [LARGE SCALE GENOMIC DNA]</scope>
    <source>
        <strain evidence="5 6">SAORIC-28</strain>
    </source>
</reference>
<comment type="caution">
    <text evidence="5">The sequence shown here is derived from an EMBL/GenBank/DDBJ whole genome shotgun (WGS) entry which is preliminary data.</text>
</comment>